<dbReference type="InterPro" id="IPR052724">
    <property type="entry name" value="GT117_domain-containing"/>
</dbReference>
<evidence type="ECO:0000256" key="1">
    <source>
        <dbReference type="SAM" id="MobiDB-lite"/>
    </source>
</evidence>
<proteinExistence type="predicted"/>
<feature type="transmembrane region" description="Helical" evidence="2">
    <location>
        <begin position="547"/>
        <end position="564"/>
    </location>
</feature>
<evidence type="ECO:0000256" key="2">
    <source>
        <dbReference type="SAM" id="Phobius"/>
    </source>
</evidence>
<feature type="transmembrane region" description="Helical" evidence="2">
    <location>
        <begin position="83"/>
        <end position="100"/>
    </location>
</feature>
<feature type="transmembrane region" description="Helical" evidence="2">
    <location>
        <begin position="147"/>
        <end position="165"/>
    </location>
</feature>
<evidence type="ECO:0000313" key="4">
    <source>
        <dbReference type="Proteomes" id="UP000474296"/>
    </source>
</evidence>
<dbReference type="InterPro" id="IPR021280">
    <property type="entry name" value="TMEM260-like"/>
</dbReference>
<dbReference type="Pfam" id="PF11028">
    <property type="entry name" value="TMEM260-like"/>
    <property type="match status" value="1"/>
</dbReference>
<feature type="transmembrane region" description="Helical" evidence="2">
    <location>
        <begin position="601"/>
        <end position="622"/>
    </location>
</feature>
<dbReference type="AlphaFoldDB" id="A0A6M0CPY2"/>
<feature type="transmembrane region" description="Helical" evidence="2">
    <location>
        <begin position="290"/>
        <end position="310"/>
    </location>
</feature>
<comment type="caution">
    <text evidence="3">The sequence shown here is derived from an EMBL/GenBank/DDBJ whole genome shotgun (WGS) entry which is preliminary data.</text>
</comment>
<keyword evidence="2" id="KW-0812">Transmembrane</keyword>
<reference evidence="3 4" key="1">
    <citation type="submission" date="2020-01" db="EMBL/GenBank/DDBJ databases">
        <title>Spongiivirga citrea KCTC 32990T.</title>
        <authorList>
            <person name="Wang G."/>
        </authorList>
    </citation>
    <scope>NUCLEOTIDE SEQUENCE [LARGE SCALE GENOMIC DNA]</scope>
    <source>
        <strain evidence="3 4">KCTC 32990</strain>
    </source>
</reference>
<dbReference type="PANTHER" id="PTHR16214:SF3">
    <property type="entry name" value="TRANSMEMBRANE PROTEIN 260"/>
    <property type="match status" value="1"/>
</dbReference>
<keyword evidence="2" id="KW-0472">Membrane</keyword>
<feature type="transmembrane region" description="Helical" evidence="2">
    <location>
        <begin position="120"/>
        <end position="140"/>
    </location>
</feature>
<dbReference type="RefSeq" id="WP_164032775.1">
    <property type="nucleotide sequence ID" value="NZ_JAABOQ010000005.1"/>
</dbReference>
<dbReference type="Proteomes" id="UP000474296">
    <property type="component" value="Unassembled WGS sequence"/>
</dbReference>
<accession>A0A6M0CPY2</accession>
<protein>
    <submittedName>
        <fullName evidence="3">DUF2723 domain-containing protein</fullName>
    </submittedName>
</protein>
<keyword evidence="4" id="KW-1185">Reference proteome</keyword>
<feature type="transmembrane region" description="Helical" evidence="2">
    <location>
        <begin position="9"/>
        <end position="27"/>
    </location>
</feature>
<evidence type="ECO:0000313" key="3">
    <source>
        <dbReference type="EMBL" id="NER18094.1"/>
    </source>
</evidence>
<feature type="transmembrane region" description="Helical" evidence="2">
    <location>
        <begin position="634"/>
        <end position="654"/>
    </location>
</feature>
<dbReference type="EMBL" id="JAABOQ010000005">
    <property type="protein sequence ID" value="NER18094.1"/>
    <property type="molecule type" value="Genomic_DNA"/>
</dbReference>
<keyword evidence="2" id="KW-1133">Transmembrane helix</keyword>
<feature type="transmembrane region" description="Helical" evidence="2">
    <location>
        <begin position="177"/>
        <end position="208"/>
    </location>
</feature>
<sequence>MSEQQYKKWNIIMGWIAFAVALITYMSTVEPTASFWDAGEYISTSAKLQVGHPPGAPLFQMIGAFFAWFAMEPSQVALMVNQMSVFASAFTILFMFWTITQFVKKFVINEGELTSAKAQAILGSGLVGALAFTFTDSFWFNAVETEVYAMASFMMALLLYLGLRWEQDMHTPRGNKWLILIAFLIGCTFGIQFMGMLAIPSIGLIYFFKNYKQYDLKMFLIANAAVVLVLVIVYRFMLTTILSIFSGFEVFFVNSIGMPFNSGTIIAGLFFIVLFYFGLKYTRDKKWVHLNTAVLCFLFMCVGFSSWLMIPIRANAQVVINENNPASARELLAYYNREQYPSVGIVYGPMYTELYALVDEDNQYIDDKPKYEQDKKLGKYVVVNDWKDARQNYDDRHKGFLPRMWSSEHSTNYMAHAGVPEFQLKPEYRFDTNARKAVDQFFAAYDAGKVDYDEYHNFLRQMERYIDIEKPGFFQNMKFMFQYQLGYMYWRYFMWNFAGRQNDIQGKYDMQNGNWLSGIPIIDENISNVQPQDNLPSDVLNNKGRNTYFMLPLLLGVIGLVFHFKKSKTDWWVLLVFFLFTGIAIQIYTNIRPYEPRERDYSLVGSFYIFAIWIGIGVYALFDQLKNIVPQKILAPLLTAALLGIPALMASQNWDDHDRSGRYTAQSMPKSYLDSLEEDAIIFTIGDNDTFALWYAQEIEGYRTDVRVINTSLLYTDWYIDQMKRAAYESKPIPSQLTHEQYRYGSRDQILHQPLTEEAWSIQRFMDWVQDDDPRKQYGEILKLQANSGEYDIDLDAIPSAQKSMVYYPTRNIYIPVDKEAALRNGAVQAEDADQIVDTIRLRLPGSITKNQLLMLDIVANNNWERPIYFSGGSFDEKEYIWMKDYLQLDGMAYKLVPIRTPVDSNNPFEMGRVNSDVIYKNIKKWTWGNSESEDIYHDPETRRNSITYRSNMARAMEKLLEEGKTQEAKEVIDLAIDKMPVEYFGYYVFVEPFADGYYKVGEKEKARNLLTKIIKKYQENLLYYSGLETSDQIAFGEDIFSDIEYYRRLVLVMVENGDDEVAERALLEFQEFAKLFYPDEEAPQIPPVSSQMPEDTPVEINDSVMEDTAN</sequence>
<feature type="transmembrane region" description="Helical" evidence="2">
    <location>
        <begin position="260"/>
        <end position="278"/>
    </location>
</feature>
<name>A0A6M0CPY2_9FLAO</name>
<organism evidence="3 4">
    <name type="scientific">Spongiivirga citrea</name>
    <dbReference type="NCBI Taxonomy" id="1481457"/>
    <lineage>
        <taxon>Bacteria</taxon>
        <taxon>Pseudomonadati</taxon>
        <taxon>Bacteroidota</taxon>
        <taxon>Flavobacteriia</taxon>
        <taxon>Flavobacteriales</taxon>
        <taxon>Flavobacteriaceae</taxon>
        <taxon>Spongiivirga</taxon>
    </lineage>
</organism>
<feature type="transmembrane region" description="Helical" evidence="2">
    <location>
        <begin position="54"/>
        <end position="71"/>
    </location>
</feature>
<feature type="transmembrane region" description="Helical" evidence="2">
    <location>
        <begin position="571"/>
        <end position="589"/>
    </location>
</feature>
<gene>
    <name evidence="3" type="ORF">GWK10_12785</name>
</gene>
<dbReference type="PANTHER" id="PTHR16214">
    <property type="entry name" value="TRANSMEMBRANE PROTEIN 260"/>
    <property type="match status" value="1"/>
</dbReference>
<feature type="region of interest" description="Disordered" evidence="1">
    <location>
        <begin position="1085"/>
        <end position="1111"/>
    </location>
</feature>
<feature type="transmembrane region" description="Helical" evidence="2">
    <location>
        <begin position="220"/>
        <end position="248"/>
    </location>
</feature>